<accession>A0A5B7FNL2</accession>
<organism evidence="1 2">
    <name type="scientific">Portunus trituberculatus</name>
    <name type="common">Swimming crab</name>
    <name type="synonym">Neptunus trituberculatus</name>
    <dbReference type="NCBI Taxonomy" id="210409"/>
    <lineage>
        <taxon>Eukaryota</taxon>
        <taxon>Metazoa</taxon>
        <taxon>Ecdysozoa</taxon>
        <taxon>Arthropoda</taxon>
        <taxon>Crustacea</taxon>
        <taxon>Multicrustacea</taxon>
        <taxon>Malacostraca</taxon>
        <taxon>Eumalacostraca</taxon>
        <taxon>Eucarida</taxon>
        <taxon>Decapoda</taxon>
        <taxon>Pleocyemata</taxon>
        <taxon>Brachyura</taxon>
        <taxon>Eubrachyura</taxon>
        <taxon>Portunoidea</taxon>
        <taxon>Portunidae</taxon>
        <taxon>Portuninae</taxon>
        <taxon>Portunus</taxon>
    </lineage>
</organism>
<proteinExistence type="predicted"/>
<protein>
    <submittedName>
        <fullName evidence="1">Uncharacterized protein</fullName>
    </submittedName>
</protein>
<gene>
    <name evidence="1" type="ORF">E2C01_042831</name>
</gene>
<comment type="caution">
    <text evidence="1">The sequence shown here is derived from an EMBL/GenBank/DDBJ whole genome shotgun (WGS) entry which is preliminary data.</text>
</comment>
<evidence type="ECO:0000313" key="1">
    <source>
        <dbReference type="EMBL" id="MPC49041.1"/>
    </source>
</evidence>
<name>A0A5B7FNL2_PORTR</name>
<dbReference type="EMBL" id="VSRR010008633">
    <property type="protein sequence ID" value="MPC49041.1"/>
    <property type="molecule type" value="Genomic_DNA"/>
</dbReference>
<keyword evidence="2" id="KW-1185">Reference proteome</keyword>
<reference evidence="1 2" key="1">
    <citation type="submission" date="2019-05" db="EMBL/GenBank/DDBJ databases">
        <title>Another draft genome of Portunus trituberculatus and its Hox gene families provides insights of decapod evolution.</title>
        <authorList>
            <person name="Jeong J.-H."/>
            <person name="Song I."/>
            <person name="Kim S."/>
            <person name="Choi T."/>
            <person name="Kim D."/>
            <person name="Ryu S."/>
            <person name="Kim W."/>
        </authorList>
    </citation>
    <scope>NUCLEOTIDE SEQUENCE [LARGE SCALE GENOMIC DNA]</scope>
    <source>
        <tissue evidence="1">Muscle</tissue>
    </source>
</reference>
<evidence type="ECO:0000313" key="2">
    <source>
        <dbReference type="Proteomes" id="UP000324222"/>
    </source>
</evidence>
<dbReference type="AlphaFoldDB" id="A0A5B7FNL2"/>
<dbReference type="Proteomes" id="UP000324222">
    <property type="component" value="Unassembled WGS sequence"/>
</dbReference>
<sequence>MRFCRGEVVLYRLKINSKTANVAELRKILGFDIHVMCVGKTDINSGLVHTGRFAQRGWKRAVAFSMIAYGIVHTHSGLETWRFPNRRGCKIFLAIVRFTSVSRYTQTYYIVHTGRCTAQFEGTELHYWLYASQ</sequence>